<name>A0A1G8DKI0_ANETH</name>
<dbReference type="InterPro" id="IPR027417">
    <property type="entry name" value="P-loop_NTPase"/>
</dbReference>
<dbReference type="SMART" id="SM00487">
    <property type="entry name" value="DEXDc"/>
    <property type="match status" value="1"/>
</dbReference>
<dbReference type="GO" id="GO:0006302">
    <property type="term" value="P:double-strand break repair"/>
    <property type="evidence" value="ECO:0007669"/>
    <property type="project" value="TreeGrafter"/>
</dbReference>
<dbReference type="InterPro" id="IPR014001">
    <property type="entry name" value="Helicase_ATP-bd"/>
</dbReference>
<organism evidence="6 7">
    <name type="scientific">Aneurinibacillus thermoaerophilus</name>
    <dbReference type="NCBI Taxonomy" id="143495"/>
    <lineage>
        <taxon>Bacteria</taxon>
        <taxon>Bacillati</taxon>
        <taxon>Bacillota</taxon>
        <taxon>Bacilli</taxon>
        <taxon>Bacillales</taxon>
        <taxon>Paenibacillaceae</taxon>
        <taxon>Aneurinibacillus group</taxon>
        <taxon>Aneurinibacillus</taxon>
    </lineage>
</organism>
<feature type="domain" description="Helicase C-terminal" evidence="5">
    <location>
        <begin position="370"/>
        <end position="527"/>
    </location>
</feature>
<protein>
    <submittedName>
        <fullName evidence="6">Competence protein ComFA</fullName>
    </submittedName>
</protein>
<keyword evidence="1" id="KW-0547">Nucleotide-binding</keyword>
<dbReference type="OrthoDB" id="2077914at2"/>
<keyword evidence="3" id="KW-0238">DNA-binding</keyword>
<dbReference type="AlphaFoldDB" id="A0A1G8DKI0"/>
<dbReference type="GO" id="GO:0003677">
    <property type="term" value="F:DNA binding"/>
    <property type="evidence" value="ECO:0007669"/>
    <property type="project" value="UniProtKB-KW"/>
</dbReference>
<dbReference type="GO" id="GO:0006270">
    <property type="term" value="P:DNA replication initiation"/>
    <property type="evidence" value="ECO:0007669"/>
    <property type="project" value="TreeGrafter"/>
</dbReference>
<dbReference type="Pfam" id="PF04851">
    <property type="entry name" value="ResIII"/>
    <property type="match status" value="1"/>
</dbReference>
<dbReference type="PANTHER" id="PTHR30580:SF1">
    <property type="entry name" value="COMF OPERON PROTEIN 1"/>
    <property type="match status" value="1"/>
</dbReference>
<dbReference type="Gene3D" id="3.40.50.300">
    <property type="entry name" value="P-loop containing nucleotide triphosphate hydrolases"/>
    <property type="match status" value="2"/>
</dbReference>
<dbReference type="InterPro" id="IPR001650">
    <property type="entry name" value="Helicase_C-like"/>
</dbReference>
<dbReference type="SUPFAM" id="SSF52540">
    <property type="entry name" value="P-loop containing nucleoside triphosphate hydrolases"/>
    <property type="match status" value="1"/>
</dbReference>
<dbReference type="Pfam" id="PF00271">
    <property type="entry name" value="Helicase_C"/>
    <property type="match status" value="1"/>
</dbReference>
<gene>
    <name evidence="6" type="ORF">SAMN04489735_10343</name>
</gene>
<dbReference type="EMBL" id="FNDE01000034">
    <property type="protein sequence ID" value="SDH57979.1"/>
    <property type="molecule type" value="Genomic_DNA"/>
</dbReference>
<dbReference type="PANTHER" id="PTHR30580">
    <property type="entry name" value="PRIMOSOMAL PROTEIN N"/>
    <property type="match status" value="1"/>
</dbReference>
<keyword evidence="2" id="KW-0067">ATP-binding</keyword>
<dbReference type="InterPro" id="IPR006935">
    <property type="entry name" value="Helicase/UvrB_N"/>
</dbReference>
<evidence type="ECO:0000256" key="1">
    <source>
        <dbReference type="ARBA" id="ARBA00022741"/>
    </source>
</evidence>
<sequence>MKWEDKEKIYKLFQGRALLEEEVYWLFQLLFRDGRRRITEEEMKELLQEWIQSGKVERKPGVERVSEKGEGSSFSLFVSWIWCLIRGEKSEERIRYRCNRCGAEEEHIHIVYCYRCQGECPYCCRCLTMGRSSSCSSYYLFAADERKRNPKGCTEEALFYYPQLTQAQRAAARSMLDFYRQETGMQEFLVWAVCGAGKTEVMFPLLHDVLANGERVLWATPRRDVVLELAPRLRRAFPNHPLSVLYGGAKAQDKWNASRFVLATTHQALRFYRHFDVVILDELDAFPYNQDEMLPFAVNRARTLSGKIIYLTATPRPDYQKRIRKPSYAKDFLPHVKIPVRYHGHPLPEPGIRQESKLNARLSAKKPIFSLLSFLKDIERKGVPAFIFVPAIQQLPQLYEYIMAYNSKWQNKLAVVHAADPEREAKVKALREGRLQILLTTTIMERGVTLPGIQVLVCQADAPIFDEAALVQIAGRAGRSAVAPDGMVIFMAEEVTEAMKASIRQIREMNRLAKKLGYLKATKREERI</sequence>
<feature type="domain" description="Helicase ATP-binding" evidence="4">
    <location>
        <begin position="179"/>
        <end position="333"/>
    </location>
</feature>
<evidence type="ECO:0000259" key="5">
    <source>
        <dbReference type="PROSITE" id="PS51194"/>
    </source>
</evidence>
<dbReference type="GO" id="GO:0043138">
    <property type="term" value="F:3'-5' DNA helicase activity"/>
    <property type="evidence" value="ECO:0007669"/>
    <property type="project" value="TreeGrafter"/>
</dbReference>
<dbReference type="RefSeq" id="WP_057897493.1">
    <property type="nucleotide sequence ID" value="NZ_FNDE01000034.1"/>
</dbReference>
<dbReference type="PROSITE" id="PS51192">
    <property type="entry name" value="HELICASE_ATP_BIND_1"/>
    <property type="match status" value="1"/>
</dbReference>
<reference evidence="6 7" key="1">
    <citation type="submission" date="2016-10" db="EMBL/GenBank/DDBJ databases">
        <authorList>
            <person name="de Groot N.N."/>
        </authorList>
    </citation>
    <scope>NUCLEOTIDE SEQUENCE [LARGE SCALE GENOMIC DNA]</scope>
    <source>
        <strain evidence="6 7">L 420-91</strain>
    </source>
</reference>
<dbReference type="GO" id="GO:0016787">
    <property type="term" value="F:hydrolase activity"/>
    <property type="evidence" value="ECO:0007669"/>
    <property type="project" value="InterPro"/>
</dbReference>
<evidence type="ECO:0000313" key="6">
    <source>
        <dbReference type="EMBL" id="SDH57979.1"/>
    </source>
</evidence>
<dbReference type="Proteomes" id="UP000198956">
    <property type="component" value="Unassembled WGS sequence"/>
</dbReference>
<dbReference type="PROSITE" id="PS51194">
    <property type="entry name" value="HELICASE_CTER"/>
    <property type="match status" value="1"/>
</dbReference>
<accession>A0A1G8DKI0</accession>
<evidence type="ECO:0000256" key="3">
    <source>
        <dbReference type="ARBA" id="ARBA00023125"/>
    </source>
</evidence>
<dbReference type="SMART" id="SM00490">
    <property type="entry name" value="HELICc"/>
    <property type="match status" value="1"/>
</dbReference>
<evidence type="ECO:0000256" key="2">
    <source>
        <dbReference type="ARBA" id="ARBA00022840"/>
    </source>
</evidence>
<proteinExistence type="predicted"/>
<dbReference type="GO" id="GO:0005524">
    <property type="term" value="F:ATP binding"/>
    <property type="evidence" value="ECO:0007669"/>
    <property type="project" value="UniProtKB-KW"/>
</dbReference>
<evidence type="ECO:0000259" key="4">
    <source>
        <dbReference type="PROSITE" id="PS51192"/>
    </source>
</evidence>
<evidence type="ECO:0000313" key="7">
    <source>
        <dbReference type="Proteomes" id="UP000198956"/>
    </source>
</evidence>
<dbReference type="GO" id="GO:0006310">
    <property type="term" value="P:DNA recombination"/>
    <property type="evidence" value="ECO:0007669"/>
    <property type="project" value="TreeGrafter"/>
</dbReference>